<name>A0A455T8X3_9CHLR</name>
<gene>
    <name evidence="1" type="ORF">KTA_40140</name>
</gene>
<organism evidence="1">
    <name type="scientific">Thermogemmatispora argillosa</name>
    <dbReference type="NCBI Taxonomy" id="2045280"/>
    <lineage>
        <taxon>Bacteria</taxon>
        <taxon>Bacillati</taxon>
        <taxon>Chloroflexota</taxon>
        <taxon>Ktedonobacteria</taxon>
        <taxon>Thermogemmatisporales</taxon>
        <taxon>Thermogemmatisporaceae</taxon>
        <taxon>Thermogemmatispora</taxon>
    </lineage>
</organism>
<dbReference type="EMBL" id="AP019377">
    <property type="protein sequence ID" value="BBH95815.1"/>
    <property type="molecule type" value="Genomic_DNA"/>
</dbReference>
<evidence type="ECO:0000313" key="1">
    <source>
        <dbReference type="EMBL" id="BBH95815.1"/>
    </source>
</evidence>
<accession>A0A455T8X3</accession>
<dbReference type="AlphaFoldDB" id="A0A455T8X3"/>
<proteinExistence type="predicted"/>
<reference evidence="1" key="1">
    <citation type="submission" date="2018-12" db="EMBL/GenBank/DDBJ databases">
        <title>Novel natural products biosynthetic potential of the class Ktedonobacteria.</title>
        <authorList>
            <person name="Zheng Y."/>
            <person name="Saitou A."/>
            <person name="Wang C.M."/>
            <person name="Toyoda A."/>
            <person name="Minakuchi Y."/>
            <person name="Sekiguchi Y."/>
            <person name="Ueda K."/>
            <person name="Takano H."/>
            <person name="Sakai Y."/>
            <person name="Yokota A."/>
            <person name="Yabe S."/>
        </authorList>
    </citation>
    <scope>NUCLEOTIDE SEQUENCE</scope>
    <source>
        <strain evidence="1">A3-2</strain>
    </source>
</reference>
<sequence length="129" mass="14405">MAEELRWGQARLVLNLEAFARGYHQGRQYYFEEQELSERTCKCLADTDLLWLIAVPDESGHYQFVEESRLLTELPEGIAPMLGLIVGYLSGPLQPESPEERQQRRAGLQASLQCACSPAESHQAGAPAS</sequence>
<protein>
    <submittedName>
        <fullName evidence="1">Uncharacterized protein</fullName>
    </submittedName>
</protein>